<dbReference type="SMART" id="SM00248">
    <property type="entry name" value="ANK"/>
    <property type="match status" value="4"/>
</dbReference>
<feature type="compositionally biased region" description="Polar residues" evidence="1">
    <location>
        <begin position="1"/>
        <end position="13"/>
    </location>
</feature>
<dbReference type="InterPro" id="IPR036770">
    <property type="entry name" value="Ankyrin_rpt-contain_sf"/>
</dbReference>
<keyword evidence="2" id="KW-0812">Transmembrane</keyword>
<dbReference type="PANTHER" id="PTHR24177">
    <property type="entry name" value="CASKIN"/>
    <property type="match status" value="1"/>
</dbReference>
<feature type="domain" description="PGG" evidence="3">
    <location>
        <begin position="456"/>
        <end position="569"/>
    </location>
</feature>
<dbReference type="InterPro" id="IPR002110">
    <property type="entry name" value="Ankyrin_rpt"/>
</dbReference>
<dbReference type="Proteomes" id="UP001153076">
    <property type="component" value="Unassembled WGS sequence"/>
</dbReference>
<keyword evidence="5" id="KW-1185">Reference proteome</keyword>
<reference evidence="4" key="1">
    <citation type="submission" date="2022-04" db="EMBL/GenBank/DDBJ databases">
        <title>Carnegiea gigantea Genome sequencing and assembly v2.</title>
        <authorList>
            <person name="Copetti D."/>
            <person name="Sanderson M.J."/>
            <person name="Burquez A."/>
            <person name="Wojciechowski M.F."/>
        </authorList>
    </citation>
    <scope>NUCLEOTIDE SEQUENCE</scope>
    <source>
        <strain evidence="4">SGP5-SGP5p</strain>
        <tissue evidence="4">Aerial part</tissue>
    </source>
</reference>
<dbReference type="GO" id="GO:0016020">
    <property type="term" value="C:membrane"/>
    <property type="evidence" value="ECO:0007669"/>
    <property type="project" value="TreeGrafter"/>
</dbReference>
<accession>A0A9Q1KEY8</accession>
<dbReference type="Gene3D" id="1.25.40.20">
    <property type="entry name" value="Ankyrin repeat-containing domain"/>
    <property type="match status" value="1"/>
</dbReference>
<dbReference type="Pfam" id="PF12796">
    <property type="entry name" value="Ank_2"/>
    <property type="match status" value="1"/>
</dbReference>
<dbReference type="Pfam" id="PF13962">
    <property type="entry name" value="PGG"/>
    <property type="match status" value="1"/>
</dbReference>
<feature type="transmembrane region" description="Helical" evidence="2">
    <location>
        <begin position="577"/>
        <end position="602"/>
    </location>
</feature>
<dbReference type="AlphaFoldDB" id="A0A9Q1KEY8"/>
<protein>
    <recommendedName>
        <fullName evidence="3">PGG domain-containing protein</fullName>
    </recommendedName>
</protein>
<dbReference type="SUPFAM" id="SSF48403">
    <property type="entry name" value="Ankyrin repeat"/>
    <property type="match status" value="2"/>
</dbReference>
<feature type="region of interest" description="Disordered" evidence="1">
    <location>
        <begin position="1"/>
        <end position="65"/>
    </location>
</feature>
<evidence type="ECO:0000313" key="4">
    <source>
        <dbReference type="EMBL" id="KAJ8442280.1"/>
    </source>
</evidence>
<dbReference type="PANTHER" id="PTHR24177:SF292">
    <property type="entry name" value="ANKYRIN REPEAT FAMILY PROTEIN-RELATED"/>
    <property type="match status" value="1"/>
</dbReference>
<evidence type="ECO:0000256" key="2">
    <source>
        <dbReference type="SAM" id="Phobius"/>
    </source>
</evidence>
<feature type="compositionally biased region" description="Pro residues" evidence="1">
    <location>
        <begin position="37"/>
        <end position="60"/>
    </location>
</feature>
<sequence length="629" mass="69851">MSGQLPSGSQQRSPPIRQEDVSVSIFPSQPPSTSAAPPSPPPLPPPPSPSPPPPPPPPPQSNRQEFLKCGVPLYQAALEGNWATAEEILRQSPDWVRKQIAKGGETALHIAAAAKNTHFVKQLVALMTTDDLALRNNAENTALCLAATSGVVEIAKVMVGKNNELPNVRGSQRMTPLHMAVLLGQKKMVWYLLEVTDYNRLEDQDRINILTSSIDTDLFDVAIHILNKHPKLAVLRNWKQETALHALARKPLKSGIYYQKSMWNMLTTLGCGSNLAQRKSSPQLPVELQLVQSLWREVIKEEEKTVSSLIGTPWRLLFAAAECGNVEFLVTLIRSYPDLIWKVDEKNRSIFHIAIMNRHEEIFKLIHELGAIKDLIAVDKEETSGNNMLHLAGNLPPSDRLNCVSGAALQMQRELLWFEAVKNVVSLEYAEAKNENHKTPRALFTESHEQLRAKGEEWMKKTADSCALVASLIATMVFSAAFQLPGGTNSESGAPVLVDRPLFMVFAVCNAISLFSSSASILVFLSVLTSRYAERDFLRSLPLKLMFGLTTLFVSIATMVAAFTTTFFLTFRKGVSWIPIPIAVFASVPIALFASQQFPLLIDIYSSTYRSRTLFQHSQQKLFRNHSTQ</sequence>
<feature type="transmembrane region" description="Helical" evidence="2">
    <location>
        <begin position="502"/>
        <end position="525"/>
    </location>
</feature>
<organism evidence="4 5">
    <name type="scientific">Carnegiea gigantea</name>
    <dbReference type="NCBI Taxonomy" id="171969"/>
    <lineage>
        <taxon>Eukaryota</taxon>
        <taxon>Viridiplantae</taxon>
        <taxon>Streptophyta</taxon>
        <taxon>Embryophyta</taxon>
        <taxon>Tracheophyta</taxon>
        <taxon>Spermatophyta</taxon>
        <taxon>Magnoliopsida</taxon>
        <taxon>eudicotyledons</taxon>
        <taxon>Gunneridae</taxon>
        <taxon>Pentapetalae</taxon>
        <taxon>Caryophyllales</taxon>
        <taxon>Cactineae</taxon>
        <taxon>Cactaceae</taxon>
        <taxon>Cactoideae</taxon>
        <taxon>Echinocereeae</taxon>
        <taxon>Carnegiea</taxon>
    </lineage>
</organism>
<keyword evidence="2" id="KW-1133">Transmembrane helix</keyword>
<dbReference type="EMBL" id="JAKOGI010000143">
    <property type="protein sequence ID" value="KAJ8442280.1"/>
    <property type="molecule type" value="Genomic_DNA"/>
</dbReference>
<evidence type="ECO:0000256" key="1">
    <source>
        <dbReference type="SAM" id="MobiDB-lite"/>
    </source>
</evidence>
<dbReference type="OrthoDB" id="1921232at2759"/>
<evidence type="ECO:0000259" key="3">
    <source>
        <dbReference type="Pfam" id="PF13962"/>
    </source>
</evidence>
<evidence type="ECO:0000313" key="5">
    <source>
        <dbReference type="Proteomes" id="UP001153076"/>
    </source>
</evidence>
<feature type="transmembrane region" description="Helical" evidence="2">
    <location>
        <begin position="545"/>
        <end position="571"/>
    </location>
</feature>
<keyword evidence="2" id="KW-0472">Membrane</keyword>
<name>A0A9Q1KEY8_9CARY</name>
<dbReference type="InterPro" id="IPR026961">
    <property type="entry name" value="PGG_dom"/>
</dbReference>
<comment type="caution">
    <text evidence="4">The sequence shown here is derived from an EMBL/GenBank/DDBJ whole genome shotgun (WGS) entry which is preliminary data.</text>
</comment>
<proteinExistence type="predicted"/>
<gene>
    <name evidence="4" type="ORF">Cgig2_011203</name>
</gene>